<comment type="similarity">
    <text evidence="1">Belongs to the ependymin family.</text>
</comment>
<dbReference type="GO" id="GO:0007160">
    <property type="term" value="P:cell-matrix adhesion"/>
    <property type="evidence" value="ECO:0007669"/>
    <property type="project" value="InterPro"/>
</dbReference>
<keyword evidence="4" id="KW-1185">Reference proteome</keyword>
<organism evidence="3 4">
    <name type="scientific">Gambusia affinis</name>
    <name type="common">Western mosquitofish</name>
    <name type="synonym">Heterandria affinis</name>
    <dbReference type="NCBI Taxonomy" id="33528"/>
    <lineage>
        <taxon>Eukaryota</taxon>
        <taxon>Metazoa</taxon>
        <taxon>Chordata</taxon>
        <taxon>Craniata</taxon>
        <taxon>Vertebrata</taxon>
        <taxon>Euteleostomi</taxon>
        <taxon>Actinopterygii</taxon>
        <taxon>Neopterygii</taxon>
        <taxon>Teleostei</taxon>
        <taxon>Neoteleostei</taxon>
        <taxon>Acanthomorphata</taxon>
        <taxon>Ovalentaria</taxon>
        <taxon>Atherinomorphae</taxon>
        <taxon>Cyprinodontiformes</taxon>
        <taxon>Poeciliidae</taxon>
        <taxon>Poeciliinae</taxon>
        <taxon>Gambusia</taxon>
    </lineage>
</organism>
<reference evidence="3 4" key="1">
    <citation type="journal article" date="2018" name="G3 (Bethesda)">
        <title>A High-Quality Reference Genome for the Invasive Mosquitofish Gambusia affinis Using a Chicago Library.</title>
        <authorList>
            <person name="Hoffberg S.L."/>
            <person name="Troendle N.J."/>
            <person name="Glenn T.C."/>
            <person name="Mahmud O."/>
            <person name="Louha S."/>
            <person name="Chalopin D."/>
            <person name="Bennetzen J.L."/>
            <person name="Mauricio R."/>
        </authorList>
    </citation>
    <scope>NUCLEOTIDE SEQUENCE [LARGE SCALE GENOMIC DNA]</scope>
    <source>
        <strain evidence="3">NE01/NJP1002.9</strain>
        <tissue evidence="3">Muscle</tissue>
    </source>
</reference>
<dbReference type="PRINTS" id="PR00317">
    <property type="entry name" value="EPENDYMIN"/>
</dbReference>
<accession>A0A315UTS7</accession>
<dbReference type="PANTHER" id="PTHR10697">
    <property type="entry name" value="MAMMALIAN EPENDYMIN-RELATED PROTEIN 1"/>
    <property type="match status" value="1"/>
</dbReference>
<feature type="chain" id="PRO_5016299304" description="Ependymin-like 1" evidence="2">
    <location>
        <begin position="17"/>
        <end position="698"/>
    </location>
</feature>
<gene>
    <name evidence="3" type="ORF">CCH79_00014522</name>
</gene>
<dbReference type="SMART" id="SM00026">
    <property type="entry name" value="EPEND"/>
    <property type="match status" value="3"/>
</dbReference>
<dbReference type="EMBL" id="NHOQ01002757">
    <property type="protein sequence ID" value="PWA14749.1"/>
    <property type="molecule type" value="Genomic_DNA"/>
</dbReference>
<evidence type="ECO:0000313" key="4">
    <source>
        <dbReference type="Proteomes" id="UP000250572"/>
    </source>
</evidence>
<comment type="caution">
    <text evidence="3">The sequence shown here is derived from an EMBL/GenBank/DDBJ whole genome shotgun (WGS) entry which is preliminary data.</text>
</comment>
<dbReference type="Proteomes" id="UP000250572">
    <property type="component" value="Unassembled WGS sequence"/>
</dbReference>
<evidence type="ECO:0000313" key="3">
    <source>
        <dbReference type="EMBL" id="PWA14749.1"/>
    </source>
</evidence>
<dbReference type="STRING" id="33528.ENSGAFP00000004506"/>
<feature type="signal peptide" evidence="2">
    <location>
        <begin position="1"/>
        <end position="16"/>
    </location>
</feature>
<dbReference type="AlphaFoldDB" id="A0A315UTS7"/>
<dbReference type="GO" id="GO:0005509">
    <property type="term" value="F:calcium ion binding"/>
    <property type="evidence" value="ECO:0007669"/>
    <property type="project" value="InterPro"/>
</dbReference>
<evidence type="ECO:0008006" key="5">
    <source>
        <dbReference type="Google" id="ProtNLM"/>
    </source>
</evidence>
<name>A0A315UTS7_GAMAF</name>
<dbReference type="GO" id="GO:0005576">
    <property type="term" value="C:extracellular region"/>
    <property type="evidence" value="ECO:0007669"/>
    <property type="project" value="InterPro"/>
</dbReference>
<dbReference type="Pfam" id="PF00811">
    <property type="entry name" value="Ependymin"/>
    <property type="match status" value="3"/>
</dbReference>
<dbReference type="InterPro" id="IPR001299">
    <property type="entry name" value="Ependymin"/>
</dbReference>
<sequence>MRLPVLLTCLLAACLAEAPHPCESPPLLSGALTVATQNEKLWTFAKYLYDALGRRVRLLELGTYENKTFTYDVLLLYREATMYEIHQHNRTCKKMPLKVQFYPLAIPKDATLLGQAVVGSSSGPGQGLLVNSWMGDLPDKSGKYSSVVTEFGCIPVITNYQTKEYGWVMMSFFDNVIGIEDPNLLNVPSFCSEAERKEDQTEPSTQSEKLAAFSKYSYDGLGRRIRLSDFGSIDNKTFHLDVLLLYKQGVMYKINNRDKKCMKRRLSTDFIPLGVPKDAYLVGQFVMGSSSVPGDEILVNTWTGKLLTKRGLATYVIMVTEFGCIPVSTLFSTDKGEWVAVSFFNNVVGLVDPQDFIPPPFCSAAQLEEEERDAHTCVLGGGVESWSLFGHLKTGNRRQVTPTENCAPLKEVSPDSREESQPDNMRTLLLLLLVCLSVGCLAQRPLPCTSPALLTGSLSVPNSKKSTQNEKLGAFAKYTYDALGQRIRLREFGSYNNKTFHLDVLLLYREGVMYKINYRNQTCCKKRLCRGFHPLAIPKDASLLGQAVLGSSSGPGQGVLVNTWTGQLQMRNKTVKYMSTVTEFGCVPISTLFHSCRDGWTITSFFNNVIGLSDPQQLIPPPFCKDAMLEEEEGEEPATFYSFLASGSSSENWSRDPERRNTFRHCLSTEAAFSAPSLDLNRASVVLLSTIRSRLLGP</sequence>
<dbReference type="GO" id="GO:0005764">
    <property type="term" value="C:lysosome"/>
    <property type="evidence" value="ECO:0007669"/>
    <property type="project" value="TreeGrafter"/>
</dbReference>
<proteinExistence type="inferred from homology"/>
<evidence type="ECO:0000256" key="1">
    <source>
        <dbReference type="ARBA" id="ARBA00010771"/>
    </source>
</evidence>
<evidence type="ECO:0000256" key="2">
    <source>
        <dbReference type="SAM" id="SignalP"/>
    </source>
</evidence>
<protein>
    <recommendedName>
        <fullName evidence="5">Ependymin-like 1</fullName>
    </recommendedName>
</protein>
<keyword evidence="2" id="KW-0732">Signal</keyword>
<dbReference type="PANTHER" id="PTHR10697:SF5">
    <property type="entry name" value="EPENDYMIN-RELATED"/>
    <property type="match status" value="1"/>
</dbReference>